<evidence type="ECO:0000256" key="5">
    <source>
        <dbReference type="ARBA" id="ARBA00022692"/>
    </source>
</evidence>
<comment type="similarity">
    <text evidence="4 10">Belongs to the OST1 family.</text>
</comment>
<dbReference type="PANTHER" id="PTHR21049">
    <property type="entry name" value="RIBOPHORIN I"/>
    <property type="match status" value="1"/>
</dbReference>
<comment type="caution">
    <text evidence="11">The sequence shown here is derived from an EMBL/GenBank/DDBJ whole genome shotgun (WGS) entry which is preliminary data.</text>
</comment>
<evidence type="ECO:0000256" key="4">
    <source>
        <dbReference type="ARBA" id="ARBA00008905"/>
    </source>
</evidence>
<reference evidence="11 12" key="1">
    <citation type="submission" date="2014-02" db="EMBL/GenBank/DDBJ databases">
        <title>Single nucleus genome sequencing reveals high similarity among nuclei of an endomycorrhizal fungus.</title>
        <authorList>
            <person name="Lin K."/>
            <person name="Geurts R."/>
            <person name="Zhang Z."/>
            <person name="Limpens E."/>
            <person name="Saunders D.G."/>
            <person name="Mu D."/>
            <person name="Pang E."/>
            <person name="Cao H."/>
            <person name="Cha H."/>
            <person name="Lin T."/>
            <person name="Zhou Q."/>
            <person name="Shang Y."/>
            <person name="Li Y."/>
            <person name="Ivanov S."/>
            <person name="Sharma T."/>
            <person name="Velzen R.V."/>
            <person name="Ruijter N.D."/>
            <person name="Aanen D.K."/>
            <person name="Win J."/>
            <person name="Kamoun S."/>
            <person name="Bisseling T."/>
            <person name="Huang S."/>
        </authorList>
    </citation>
    <scope>NUCLEOTIDE SEQUENCE [LARGE SCALE GENOMIC DNA]</scope>
    <source>
        <strain evidence="12">DAOM197198w</strain>
    </source>
</reference>
<keyword evidence="5" id="KW-0812">Transmembrane</keyword>
<dbReference type="HOGENOM" id="CLU_031381_1_0_1"/>
<evidence type="ECO:0000313" key="11">
    <source>
        <dbReference type="EMBL" id="EXX51264.1"/>
    </source>
</evidence>
<dbReference type="EMBL" id="JEMT01029693">
    <property type="protein sequence ID" value="EXX51264.1"/>
    <property type="molecule type" value="Genomic_DNA"/>
</dbReference>
<comment type="function">
    <text evidence="1 10">Subunit of the oligosaccharyl transferase (OST) complex that catalyzes the initial transfer of a defined glycan (Glc(3)Man(9)GlcNAc(2) in eukaryotes) from the lipid carrier dolichol-pyrophosphate to an asparagine residue within an Asn-X-Ser/Thr consensus motif in nascent polypeptide chains, the first step in protein N-glycosylation. N-glycosylation occurs cotranslationally and the complex associates with the Sec61 complex at the channel-forming translocon complex that mediates protein translocation across the endoplasmic reticulum (ER). All subunits are required for a maximal enzyme activity.</text>
</comment>
<keyword evidence="9" id="KW-0472">Membrane</keyword>
<evidence type="ECO:0000256" key="6">
    <source>
        <dbReference type="ARBA" id="ARBA00022729"/>
    </source>
</evidence>
<protein>
    <recommendedName>
        <fullName evidence="10">Dolichyl-diphosphooligosaccharide--protein glycosyltransferase subunit 1</fullName>
    </recommendedName>
</protein>
<name>A0A015J8T4_RHIIW</name>
<sequence>MSIKKMRSLYKFLYSFLAFIVLVTCLIYTASANVNAIISPPFNVPKNWKNTNMLRTIDLTSSIVRETTAVVAQNIHNESIGEYYYPIPKEWDEHLSFIEVKERTTEQFFEVEKAEFNSLKWVASSKLSNQFENTFVMHISNDTNEIICGKPKNFKWPLSHTSSTNNYCSKIQYYKISFNRRLDPEDKIKFIVTTAFTHVLTPYPKEIAQTGRQNILFRGNQYGNSAYHTAQQKTIVKLPSAVIISYSQPTGYITSNRNTLEYGLFDGKEPNSYEELKIHYEFQQSILTVKGLRRDLEISHWGGNLAIEEHFNLTQEGARLKDQFSRLEYHKNIYTRQNSVMTRELSLSLPAHASNVYYRDEIGNVSTSHLRYEQDKTVLEFKPRYPLFGGWNYTWYYGYNVPIGDFVKYHSESGRYILNIPFINVLPRVTYDKVQVRIILPEGASNIKVETPFPVDKESHGVHKTYLDTIGRYLIVLDKFNVLNDHSKNFQISYTYNSFELLRKPLAVSVCLLGAFLLSMVYSRMEFGIGKSEKKS</sequence>
<comment type="pathway">
    <text evidence="3 10">Protein modification; protein glycosylation.</text>
</comment>
<evidence type="ECO:0000256" key="1">
    <source>
        <dbReference type="ARBA" id="ARBA00002791"/>
    </source>
</evidence>
<evidence type="ECO:0000256" key="7">
    <source>
        <dbReference type="ARBA" id="ARBA00022824"/>
    </source>
</evidence>
<dbReference type="OrthoDB" id="310030at2759"/>
<keyword evidence="6" id="KW-0732">Signal</keyword>
<comment type="subcellular location">
    <subcellularLocation>
        <location evidence="2 10">Endoplasmic reticulum membrane</location>
        <topology evidence="2 10">Single-pass type I membrane protein</topology>
    </subcellularLocation>
</comment>
<dbReference type="GO" id="GO:0018279">
    <property type="term" value="P:protein N-linked glycosylation via asparagine"/>
    <property type="evidence" value="ECO:0007669"/>
    <property type="project" value="TreeGrafter"/>
</dbReference>
<gene>
    <name evidence="11" type="ORF">RirG_263380</name>
</gene>
<evidence type="ECO:0000256" key="10">
    <source>
        <dbReference type="RuleBase" id="RU361143"/>
    </source>
</evidence>
<dbReference type="InterPro" id="IPR007676">
    <property type="entry name" value="Ribophorin_I"/>
</dbReference>
<dbReference type="UniPathway" id="UPA00378"/>
<keyword evidence="12" id="KW-1185">Reference proteome</keyword>
<accession>A0A015J8T4</accession>
<organism evidence="11 12">
    <name type="scientific">Rhizophagus irregularis (strain DAOM 197198w)</name>
    <name type="common">Glomus intraradices</name>
    <dbReference type="NCBI Taxonomy" id="1432141"/>
    <lineage>
        <taxon>Eukaryota</taxon>
        <taxon>Fungi</taxon>
        <taxon>Fungi incertae sedis</taxon>
        <taxon>Mucoromycota</taxon>
        <taxon>Glomeromycotina</taxon>
        <taxon>Glomeromycetes</taxon>
        <taxon>Glomerales</taxon>
        <taxon>Glomeraceae</taxon>
        <taxon>Rhizophagus</taxon>
    </lineage>
</organism>
<evidence type="ECO:0000256" key="8">
    <source>
        <dbReference type="ARBA" id="ARBA00022989"/>
    </source>
</evidence>
<keyword evidence="8" id="KW-1133">Transmembrane helix</keyword>
<evidence type="ECO:0000313" key="12">
    <source>
        <dbReference type="Proteomes" id="UP000022910"/>
    </source>
</evidence>
<dbReference type="PANTHER" id="PTHR21049:SF0">
    <property type="entry name" value="DOLICHYL-DIPHOSPHOOLIGOSACCHARIDE--PROTEIN GLYCOSYLTRANSFERASE SUBUNIT 1"/>
    <property type="match status" value="1"/>
</dbReference>
<dbReference type="Pfam" id="PF04597">
    <property type="entry name" value="Ribophorin_I"/>
    <property type="match status" value="1"/>
</dbReference>
<dbReference type="AlphaFoldDB" id="A0A015J8T4"/>
<dbReference type="GO" id="GO:0008250">
    <property type="term" value="C:oligosaccharyltransferase complex"/>
    <property type="evidence" value="ECO:0007669"/>
    <property type="project" value="UniProtKB-UniRule"/>
</dbReference>
<proteinExistence type="inferred from homology"/>
<evidence type="ECO:0000256" key="9">
    <source>
        <dbReference type="ARBA" id="ARBA00023136"/>
    </source>
</evidence>
<evidence type="ECO:0000256" key="2">
    <source>
        <dbReference type="ARBA" id="ARBA00004115"/>
    </source>
</evidence>
<keyword evidence="7 10" id="KW-0256">Endoplasmic reticulum</keyword>
<dbReference type="Proteomes" id="UP000022910">
    <property type="component" value="Unassembled WGS sequence"/>
</dbReference>
<dbReference type="STRING" id="1432141.A0A015J8T4"/>
<evidence type="ECO:0000256" key="3">
    <source>
        <dbReference type="ARBA" id="ARBA00004922"/>
    </source>
</evidence>
<comment type="subunit">
    <text evidence="10">Component of the oligosaccharyltransferase (OST) complex.</text>
</comment>